<dbReference type="Gene3D" id="3.40.30.10">
    <property type="entry name" value="Glutaredoxin"/>
    <property type="match status" value="1"/>
</dbReference>
<comment type="caution">
    <text evidence="6">The sequence shown here is derived from an EMBL/GenBank/DDBJ whole genome shotgun (WGS) entry which is preliminary data.</text>
</comment>
<keyword evidence="3" id="KW-1015">Disulfide bond</keyword>
<dbReference type="InterPro" id="IPR036249">
    <property type="entry name" value="Thioredoxin-like_sf"/>
</dbReference>
<organism evidence="6 8">
    <name type="scientific">Halorubrum ejinorense</name>
    <dbReference type="NCBI Taxonomy" id="425309"/>
    <lineage>
        <taxon>Archaea</taxon>
        <taxon>Methanobacteriati</taxon>
        <taxon>Methanobacteriota</taxon>
        <taxon>Stenosarchaea group</taxon>
        <taxon>Halobacteria</taxon>
        <taxon>Halobacteriales</taxon>
        <taxon>Haloferacaceae</taxon>
        <taxon>Halorubrum</taxon>
    </lineage>
</organism>
<dbReference type="PRINTS" id="PR00421">
    <property type="entry name" value="THIOREDOXIN"/>
</dbReference>
<dbReference type="Pfam" id="PF00085">
    <property type="entry name" value="Thioredoxin"/>
    <property type="match status" value="1"/>
</dbReference>
<dbReference type="InterPro" id="IPR005746">
    <property type="entry name" value="Thioredoxin"/>
</dbReference>
<dbReference type="AlphaFoldDB" id="A0AAV3SMN0"/>
<reference evidence="6" key="1">
    <citation type="journal article" date="2014" name="Int. J. Syst. Evol. Microbiol.">
        <title>Complete genome sequence of Corynebacterium casei LMG S-19264T (=DSM 44701T), isolated from a smear-ripened cheese.</title>
        <authorList>
            <consortium name="US DOE Joint Genome Institute (JGI-PGF)"/>
            <person name="Walter F."/>
            <person name="Albersmeier A."/>
            <person name="Kalinowski J."/>
            <person name="Ruckert C."/>
        </authorList>
    </citation>
    <scope>NUCLEOTIDE SEQUENCE</scope>
    <source>
        <strain evidence="6">JCM 14265</strain>
    </source>
</reference>
<dbReference type="SUPFAM" id="SSF52833">
    <property type="entry name" value="Thioredoxin-like"/>
    <property type="match status" value="1"/>
</dbReference>
<evidence type="ECO:0000256" key="3">
    <source>
        <dbReference type="ARBA" id="ARBA00023157"/>
    </source>
</evidence>
<reference evidence="7 9" key="3">
    <citation type="submission" date="2024-06" db="EMBL/GenBank/DDBJ databases">
        <title>Halorubrum miltondacostae sp. nov., a potential PHA producer isolated from an inland solar saltern in Rio Maior, Portugal.</title>
        <authorList>
            <person name="Albuquerque L."/>
            <person name="Viver T."/>
            <person name="Barroso C."/>
            <person name="Claudino R."/>
            <person name="Galvan M."/>
            <person name="Simoes G."/>
            <person name="Lobo Da Cunha A."/>
            <person name="Egas C."/>
        </authorList>
    </citation>
    <scope>NUCLEOTIDE SEQUENCE [LARGE SCALE GENOMIC DNA]</scope>
    <source>
        <strain evidence="7 9">DSM 18646</strain>
    </source>
</reference>
<keyword evidence="4" id="KW-0676">Redox-active center</keyword>
<dbReference type="GO" id="GO:0005737">
    <property type="term" value="C:cytoplasm"/>
    <property type="evidence" value="ECO:0007669"/>
    <property type="project" value="TreeGrafter"/>
</dbReference>
<dbReference type="PROSITE" id="PS00194">
    <property type="entry name" value="THIOREDOXIN_1"/>
    <property type="match status" value="1"/>
</dbReference>
<evidence type="ECO:0000256" key="1">
    <source>
        <dbReference type="ARBA" id="ARBA00022448"/>
    </source>
</evidence>
<evidence type="ECO:0000313" key="7">
    <source>
        <dbReference type="EMBL" id="MEZ3165928.1"/>
    </source>
</evidence>
<keyword evidence="1" id="KW-0813">Transport</keyword>
<dbReference type="RefSeq" id="WP_343776113.1">
    <property type="nucleotide sequence ID" value="NZ_BAAADQ010000001.1"/>
</dbReference>
<dbReference type="FunFam" id="3.40.30.10:FF:000001">
    <property type="entry name" value="Thioredoxin"/>
    <property type="match status" value="1"/>
</dbReference>
<evidence type="ECO:0000313" key="6">
    <source>
        <dbReference type="EMBL" id="GAA0532133.1"/>
    </source>
</evidence>
<protein>
    <submittedName>
        <fullName evidence="6">Thioredoxin</fullName>
    </submittedName>
</protein>
<evidence type="ECO:0000256" key="2">
    <source>
        <dbReference type="ARBA" id="ARBA00022982"/>
    </source>
</evidence>
<dbReference type="NCBIfam" id="TIGR01068">
    <property type="entry name" value="thioredoxin"/>
    <property type="match status" value="1"/>
</dbReference>
<keyword evidence="2" id="KW-0249">Electron transport</keyword>
<gene>
    <name evidence="6" type="primary">trxA_1</name>
    <name evidence="7" type="synonym">trxA</name>
    <name evidence="7" type="ORF">ABNG02_01140</name>
    <name evidence="6" type="ORF">GCM10008994_03570</name>
</gene>
<dbReference type="Proteomes" id="UP001567571">
    <property type="component" value="Unassembled WGS sequence"/>
</dbReference>
<reference evidence="6" key="2">
    <citation type="submission" date="2023-12" db="EMBL/GenBank/DDBJ databases">
        <authorList>
            <person name="Sun Q."/>
            <person name="Inoue M."/>
        </authorList>
    </citation>
    <scope>NUCLEOTIDE SEQUENCE</scope>
    <source>
        <strain evidence="6">JCM 14265</strain>
    </source>
</reference>
<dbReference type="EMBL" id="BAAADQ010000001">
    <property type="protein sequence ID" value="GAA0532133.1"/>
    <property type="molecule type" value="Genomic_DNA"/>
</dbReference>
<proteinExistence type="predicted"/>
<dbReference type="GO" id="GO:0015035">
    <property type="term" value="F:protein-disulfide reductase activity"/>
    <property type="evidence" value="ECO:0007669"/>
    <property type="project" value="InterPro"/>
</dbReference>
<evidence type="ECO:0000313" key="8">
    <source>
        <dbReference type="Proteomes" id="UP001501425"/>
    </source>
</evidence>
<keyword evidence="9" id="KW-1185">Reference proteome</keyword>
<accession>A0AAV3SMN0</accession>
<evidence type="ECO:0000259" key="5">
    <source>
        <dbReference type="PROSITE" id="PS51352"/>
    </source>
</evidence>
<dbReference type="PANTHER" id="PTHR45663:SF11">
    <property type="entry name" value="GEO12009P1"/>
    <property type="match status" value="1"/>
</dbReference>
<dbReference type="InterPro" id="IPR013766">
    <property type="entry name" value="Thioredoxin_domain"/>
</dbReference>
<feature type="domain" description="Thioredoxin" evidence="5">
    <location>
        <begin position="13"/>
        <end position="135"/>
    </location>
</feature>
<evidence type="ECO:0000313" key="9">
    <source>
        <dbReference type="Proteomes" id="UP001567571"/>
    </source>
</evidence>
<dbReference type="PROSITE" id="PS51352">
    <property type="entry name" value="THIOREDOXIN_2"/>
    <property type="match status" value="1"/>
</dbReference>
<dbReference type="PANTHER" id="PTHR45663">
    <property type="entry name" value="GEO12009P1"/>
    <property type="match status" value="1"/>
</dbReference>
<dbReference type="Proteomes" id="UP001501425">
    <property type="component" value="Unassembled WGS sequence"/>
</dbReference>
<name>A0AAV3SMN0_9EURY</name>
<sequence length="135" mass="15104">MSDRDEIRRKKLEELRERATDGGAAEAVEGRREPVHVEGDDHFDELVAADGVVLVDFYADWCGPCQMLEPIVEELAAETDATVAKVDIDRHQGLAQRHQVRGVPTMSLFADGEEVEQMVGVKQKAELRSVIERYA</sequence>
<evidence type="ECO:0000256" key="4">
    <source>
        <dbReference type="ARBA" id="ARBA00023284"/>
    </source>
</evidence>
<dbReference type="CDD" id="cd02947">
    <property type="entry name" value="TRX_family"/>
    <property type="match status" value="1"/>
</dbReference>
<dbReference type="InterPro" id="IPR017937">
    <property type="entry name" value="Thioredoxin_CS"/>
</dbReference>
<dbReference type="EMBL" id="JBEDNW010000001">
    <property type="protein sequence ID" value="MEZ3165928.1"/>
    <property type="molecule type" value="Genomic_DNA"/>
</dbReference>